<comment type="similarity">
    <text evidence="2 6">Belongs to the acyl-ACP thioesterase family.</text>
</comment>
<keyword evidence="9" id="KW-1185">Reference proteome</keyword>
<keyword evidence="3 6" id="KW-0150">Chloroplast</keyword>
<dbReference type="EMBL" id="QJKJ01009932">
    <property type="protein sequence ID" value="RDX75139.1"/>
    <property type="molecule type" value="Genomic_DNA"/>
</dbReference>
<dbReference type="AlphaFoldDB" id="A0A371FA16"/>
<evidence type="ECO:0000313" key="8">
    <source>
        <dbReference type="EMBL" id="RDX75139.1"/>
    </source>
</evidence>
<comment type="subcellular location">
    <subcellularLocation>
        <location evidence="1 6">Plastid</location>
        <location evidence="1 6">Chloroplast</location>
    </subcellularLocation>
</comment>
<proteinExistence type="inferred from homology"/>
<dbReference type="GO" id="GO:0016297">
    <property type="term" value="F:fatty acyl-[ACP] hydrolase activity"/>
    <property type="evidence" value="ECO:0007669"/>
    <property type="project" value="InterPro"/>
</dbReference>
<keyword evidence="6" id="KW-0275">Fatty acid biosynthesis</keyword>
<gene>
    <name evidence="8" type="primary">FATB1</name>
    <name evidence="8" type="ORF">CR513_45021</name>
</gene>
<evidence type="ECO:0000256" key="2">
    <source>
        <dbReference type="ARBA" id="ARBA00006500"/>
    </source>
</evidence>
<dbReference type="PANTHER" id="PTHR31727:SF5">
    <property type="entry name" value="ACYL-[ACYL-CARRIER-PROTEIN] HYDROLASE"/>
    <property type="match status" value="1"/>
</dbReference>
<name>A0A371FA16_MUCPR</name>
<evidence type="ECO:0000256" key="6">
    <source>
        <dbReference type="RuleBase" id="RU363096"/>
    </source>
</evidence>
<dbReference type="Proteomes" id="UP000257109">
    <property type="component" value="Unassembled WGS sequence"/>
</dbReference>
<evidence type="ECO:0000256" key="3">
    <source>
        <dbReference type="ARBA" id="ARBA00022528"/>
    </source>
</evidence>
<keyword evidence="6" id="KW-0276">Fatty acid metabolism</keyword>
<keyword evidence="6" id="KW-0378">Hydrolase</keyword>
<dbReference type="SUPFAM" id="SSF54637">
    <property type="entry name" value="Thioesterase/thiol ester dehydrase-isomerase"/>
    <property type="match status" value="1"/>
</dbReference>
<feature type="non-terminal residue" evidence="8">
    <location>
        <position position="1"/>
    </location>
</feature>
<comment type="function">
    <text evidence="6">Plays an essential role in chain termination during de novo fatty acid synthesis.</text>
</comment>
<evidence type="ECO:0000313" key="9">
    <source>
        <dbReference type="Proteomes" id="UP000257109"/>
    </source>
</evidence>
<dbReference type="InterPro" id="IPR029069">
    <property type="entry name" value="HotDog_dom_sf"/>
</dbReference>
<sequence length="65" mass="7684">MVLQETALNHVSSCGVSQNDFGATHEMNLRKLIWVVTRIQVQVHRYSKWCNSKFTWCMQHMDDDE</sequence>
<dbReference type="PANTHER" id="PTHR31727">
    <property type="entry name" value="OLEOYL-ACYL CARRIER PROTEIN THIOESTERASE 1, CHLOROPLASTIC"/>
    <property type="match status" value="1"/>
</dbReference>
<organism evidence="8 9">
    <name type="scientific">Mucuna pruriens</name>
    <name type="common">Velvet bean</name>
    <name type="synonym">Dolichos pruriens</name>
    <dbReference type="NCBI Taxonomy" id="157652"/>
    <lineage>
        <taxon>Eukaryota</taxon>
        <taxon>Viridiplantae</taxon>
        <taxon>Streptophyta</taxon>
        <taxon>Embryophyta</taxon>
        <taxon>Tracheophyta</taxon>
        <taxon>Spermatophyta</taxon>
        <taxon>Magnoliopsida</taxon>
        <taxon>eudicotyledons</taxon>
        <taxon>Gunneridae</taxon>
        <taxon>Pentapetalae</taxon>
        <taxon>rosids</taxon>
        <taxon>fabids</taxon>
        <taxon>Fabales</taxon>
        <taxon>Fabaceae</taxon>
        <taxon>Papilionoideae</taxon>
        <taxon>50 kb inversion clade</taxon>
        <taxon>NPAAA clade</taxon>
        <taxon>indigoferoid/millettioid clade</taxon>
        <taxon>Phaseoleae</taxon>
        <taxon>Mucuna</taxon>
    </lineage>
</organism>
<accession>A0A371FA16</accession>
<keyword evidence="4 6" id="KW-0934">Plastid</keyword>
<dbReference type="InterPro" id="IPR002864">
    <property type="entry name" value="Acyl-ACP_thioesterase_NHD"/>
</dbReference>
<dbReference type="Gene3D" id="3.10.129.10">
    <property type="entry name" value="Hotdog Thioesterase"/>
    <property type="match status" value="1"/>
</dbReference>
<keyword evidence="6" id="KW-0443">Lipid metabolism</keyword>
<dbReference type="Pfam" id="PF01643">
    <property type="entry name" value="Acyl-ACP_TE"/>
    <property type="match status" value="1"/>
</dbReference>
<evidence type="ECO:0000256" key="1">
    <source>
        <dbReference type="ARBA" id="ARBA00004229"/>
    </source>
</evidence>
<feature type="domain" description="Acyl-ACP thioesterase N-terminal hotdog" evidence="7">
    <location>
        <begin position="2"/>
        <end position="51"/>
    </location>
</feature>
<dbReference type="InterPro" id="IPR045023">
    <property type="entry name" value="FATA/B"/>
</dbReference>
<comment type="caution">
    <text evidence="8">The sequence shown here is derived from an EMBL/GenBank/DDBJ whole genome shotgun (WGS) entry which is preliminary data.</text>
</comment>
<dbReference type="GO" id="GO:0000036">
    <property type="term" value="F:acyl carrier activity"/>
    <property type="evidence" value="ECO:0007669"/>
    <property type="project" value="TreeGrafter"/>
</dbReference>
<evidence type="ECO:0000259" key="7">
    <source>
        <dbReference type="Pfam" id="PF01643"/>
    </source>
</evidence>
<keyword evidence="5" id="KW-0809">Transit peptide</keyword>
<evidence type="ECO:0000256" key="4">
    <source>
        <dbReference type="ARBA" id="ARBA00022640"/>
    </source>
</evidence>
<protein>
    <recommendedName>
        <fullName evidence="6">Acyl-[acyl-carrier-protein] hydrolase</fullName>
        <ecNumber evidence="6">3.1.2.-</ecNumber>
    </recommendedName>
</protein>
<keyword evidence="6" id="KW-0444">Lipid biosynthesis</keyword>
<dbReference type="EC" id="3.1.2.-" evidence="6"/>
<reference evidence="8" key="1">
    <citation type="submission" date="2018-05" db="EMBL/GenBank/DDBJ databases">
        <title>Draft genome of Mucuna pruriens seed.</title>
        <authorList>
            <person name="Nnadi N.E."/>
            <person name="Vos R."/>
            <person name="Hasami M.H."/>
            <person name="Devisetty U.K."/>
            <person name="Aguiy J.C."/>
        </authorList>
    </citation>
    <scope>NUCLEOTIDE SEQUENCE [LARGE SCALE GENOMIC DNA]</scope>
    <source>
        <strain evidence="8">JCA_2017</strain>
    </source>
</reference>
<dbReference type="STRING" id="157652.A0A371FA16"/>
<evidence type="ECO:0000256" key="5">
    <source>
        <dbReference type="ARBA" id="ARBA00022946"/>
    </source>
</evidence>
<dbReference type="GO" id="GO:0009507">
    <property type="term" value="C:chloroplast"/>
    <property type="evidence" value="ECO:0007669"/>
    <property type="project" value="UniProtKB-SubCell"/>
</dbReference>